<keyword evidence="1" id="KW-0812">Transmembrane</keyword>
<keyword evidence="3" id="KW-1185">Reference proteome</keyword>
<keyword evidence="1" id="KW-0472">Membrane</keyword>
<reference evidence="2" key="2">
    <citation type="submission" date="2020-09" db="EMBL/GenBank/DDBJ databases">
        <authorList>
            <person name="Sun Q."/>
            <person name="Kim S."/>
        </authorList>
    </citation>
    <scope>NUCLEOTIDE SEQUENCE</scope>
    <source>
        <strain evidence="2">KCTC 42650</strain>
    </source>
</reference>
<proteinExistence type="predicted"/>
<gene>
    <name evidence="2" type="ORF">GCM10017056_51100</name>
</gene>
<evidence type="ECO:0000256" key="1">
    <source>
        <dbReference type="SAM" id="Phobius"/>
    </source>
</evidence>
<protein>
    <submittedName>
        <fullName evidence="2">Uncharacterized protein</fullName>
    </submittedName>
</protein>
<sequence>MLSFLDLLGTIGGSILGLPGIFGVAFGMMTRNWLLGGSIGGLIGLLSAWLMGGSHSTYVPLTVTEYVVAITVGILAGLTGSAIRRRGATV</sequence>
<evidence type="ECO:0000313" key="3">
    <source>
        <dbReference type="Proteomes" id="UP000626220"/>
    </source>
</evidence>
<comment type="caution">
    <text evidence="2">The sequence shown here is derived from an EMBL/GenBank/DDBJ whole genome shotgun (WGS) entry which is preliminary data.</text>
</comment>
<organism evidence="2 3">
    <name type="scientific">Seohaeicola zhoushanensis</name>
    <dbReference type="NCBI Taxonomy" id="1569283"/>
    <lineage>
        <taxon>Bacteria</taxon>
        <taxon>Pseudomonadati</taxon>
        <taxon>Pseudomonadota</taxon>
        <taxon>Alphaproteobacteria</taxon>
        <taxon>Rhodobacterales</taxon>
        <taxon>Roseobacteraceae</taxon>
        <taxon>Seohaeicola</taxon>
    </lineage>
</organism>
<feature type="transmembrane region" description="Helical" evidence="1">
    <location>
        <begin position="33"/>
        <end position="52"/>
    </location>
</feature>
<feature type="transmembrane region" description="Helical" evidence="1">
    <location>
        <begin position="6"/>
        <end position="26"/>
    </location>
</feature>
<evidence type="ECO:0000313" key="2">
    <source>
        <dbReference type="EMBL" id="GHF74141.1"/>
    </source>
</evidence>
<dbReference type="Proteomes" id="UP000626220">
    <property type="component" value="Unassembled WGS sequence"/>
</dbReference>
<accession>A0A8J3H3Z4</accession>
<name>A0A8J3H3Z4_9RHOB</name>
<reference evidence="2" key="1">
    <citation type="journal article" date="2014" name="Int. J. Syst. Evol. Microbiol.">
        <title>Complete genome sequence of Corynebacterium casei LMG S-19264T (=DSM 44701T), isolated from a smear-ripened cheese.</title>
        <authorList>
            <consortium name="US DOE Joint Genome Institute (JGI-PGF)"/>
            <person name="Walter F."/>
            <person name="Albersmeier A."/>
            <person name="Kalinowski J."/>
            <person name="Ruckert C."/>
        </authorList>
    </citation>
    <scope>NUCLEOTIDE SEQUENCE</scope>
    <source>
        <strain evidence="2">KCTC 42650</strain>
    </source>
</reference>
<dbReference type="EMBL" id="BNCJ01000037">
    <property type="protein sequence ID" value="GHF74141.1"/>
    <property type="molecule type" value="Genomic_DNA"/>
</dbReference>
<dbReference type="RefSeq" id="WP_189682967.1">
    <property type="nucleotide sequence ID" value="NZ_BNCJ01000037.1"/>
</dbReference>
<feature type="transmembrane region" description="Helical" evidence="1">
    <location>
        <begin position="58"/>
        <end position="78"/>
    </location>
</feature>
<keyword evidence="1" id="KW-1133">Transmembrane helix</keyword>
<dbReference type="AlphaFoldDB" id="A0A8J3H3Z4"/>